<keyword evidence="1" id="KW-0596">Phosphopantetheine</keyword>
<evidence type="ECO:0000259" key="3">
    <source>
        <dbReference type="PROSITE" id="PS50075"/>
    </source>
</evidence>
<dbReference type="STRING" id="147828.A0A4S2LW79"/>
<dbReference type="PROSITE" id="PS50075">
    <property type="entry name" value="CARRIER"/>
    <property type="match status" value="1"/>
</dbReference>
<evidence type="ECO:0000313" key="4">
    <source>
        <dbReference type="EMBL" id="TGZ65397.1"/>
    </source>
</evidence>
<dbReference type="AlphaFoldDB" id="A0A4S2LW79"/>
<gene>
    <name evidence="4" type="ORF">CRM22_005880</name>
</gene>
<evidence type="ECO:0000256" key="2">
    <source>
        <dbReference type="ARBA" id="ARBA00022553"/>
    </source>
</evidence>
<name>A0A4S2LW79_OPIFE</name>
<keyword evidence="2" id="KW-0597">Phosphoprotein</keyword>
<dbReference type="Pfam" id="PF00550">
    <property type="entry name" value="PP-binding"/>
    <property type="match status" value="1"/>
</dbReference>
<dbReference type="Gene3D" id="1.10.1200.10">
    <property type="entry name" value="ACP-like"/>
    <property type="match status" value="1"/>
</dbReference>
<comment type="caution">
    <text evidence="4">The sequence shown here is derived from an EMBL/GenBank/DDBJ whole genome shotgun (WGS) entry which is preliminary data.</text>
</comment>
<accession>A0A4S2LW79</accession>
<keyword evidence="5" id="KW-1185">Reference proteome</keyword>
<feature type="domain" description="Carrier" evidence="3">
    <location>
        <begin position="11"/>
        <end position="91"/>
    </location>
</feature>
<dbReference type="PROSITE" id="PS00012">
    <property type="entry name" value="PHOSPHOPANTETHEINE"/>
    <property type="match status" value="1"/>
</dbReference>
<dbReference type="Proteomes" id="UP000308267">
    <property type="component" value="Unassembled WGS sequence"/>
</dbReference>
<dbReference type="InterPro" id="IPR006162">
    <property type="entry name" value="Ppantetheine_attach_site"/>
</dbReference>
<dbReference type="SUPFAM" id="SSF47336">
    <property type="entry name" value="ACP-like"/>
    <property type="match status" value="1"/>
</dbReference>
<dbReference type="InterPro" id="IPR036736">
    <property type="entry name" value="ACP-like_sf"/>
</dbReference>
<evidence type="ECO:0000313" key="5">
    <source>
        <dbReference type="Proteomes" id="UP000308267"/>
    </source>
</evidence>
<dbReference type="OrthoDB" id="416786at2759"/>
<dbReference type="EMBL" id="SJOL01006489">
    <property type="protein sequence ID" value="TGZ65397.1"/>
    <property type="molecule type" value="Genomic_DNA"/>
</dbReference>
<reference evidence="4 5" key="1">
    <citation type="journal article" date="2019" name="BMC Genomics">
        <title>New insights from Opisthorchis felineus genome: update on genomics of the epidemiologically important liver flukes.</title>
        <authorList>
            <person name="Ershov N.I."/>
            <person name="Mordvinov V.A."/>
            <person name="Prokhortchouk E.B."/>
            <person name="Pakharukova M.Y."/>
            <person name="Gunbin K.V."/>
            <person name="Ustyantsev K."/>
            <person name="Genaev M.A."/>
            <person name="Blinov A.G."/>
            <person name="Mazur A."/>
            <person name="Boulygina E."/>
            <person name="Tsygankova S."/>
            <person name="Khrameeva E."/>
            <person name="Chekanov N."/>
            <person name="Fan G."/>
            <person name="Xiao A."/>
            <person name="Zhang H."/>
            <person name="Xu X."/>
            <person name="Yang H."/>
            <person name="Solovyev V."/>
            <person name="Lee S.M."/>
            <person name="Liu X."/>
            <person name="Afonnikov D.A."/>
            <person name="Skryabin K.G."/>
        </authorList>
    </citation>
    <scope>NUCLEOTIDE SEQUENCE [LARGE SCALE GENOMIC DNA]</scope>
    <source>
        <strain evidence="4">AK-0245</strain>
        <tissue evidence="4">Whole organism</tissue>
    </source>
</reference>
<proteinExistence type="predicted"/>
<dbReference type="InterPro" id="IPR009081">
    <property type="entry name" value="PP-bd_ACP"/>
</dbReference>
<sequence length="357" mass="39499">MQAVHESGGEKNPRERARRVLSDVLGLQSDTSNYETPNLKDGDDFYLLGGDSLLAVHAVDSLEKLGFQVDLSTFYETGNIGQILDSLVPPKGSKTNVNQVTTSLSRLTKREEFQDGPEDVPIDVVEWDGSEPKGEEIKEMLTNIFMEKDVLYIALGLSQADLASVVDLSFMPTKDSIVLLAFCPLLETNGEQTTENRRLVGVLLANPSGHVEEPLPCTSNANLLLRYLNFCHPATPETNSTPASKTKTLYVSMIGILSSAPKSQGYSNDSIDARWKRLVLEVLSLLEKKILELAKAKGFTMVERVNTSEITAKTSVDSGYRTVRRTCLEDFAFSEHIDVDPKYWGHQSCYMVKDLVA</sequence>
<protein>
    <recommendedName>
        <fullName evidence="3">Carrier domain-containing protein</fullName>
    </recommendedName>
</protein>
<organism evidence="4 5">
    <name type="scientific">Opisthorchis felineus</name>
    <dbReference type="NCBI Taxonomy" id="147828"/>
    <lineage>
        <taxon>Eukaryota</taxon>
        <taxon>Metazoa</taxon>
        <taxon>Spiralia</taxon>
        <taxon>Lophotrochozoa</taxon>
        <taxon>Platyhelminthes</taxon>
        <taxon>Trematoda</taxon>
        <taxon>Digenea</taxon>
        <taxon>Opisthorchiida</taxon>
        <taxon>Opisthorchiata</taxon>
        <taxon>Opisthorchiidae</taxon>
        <taxon>Opisthorchis</taxon>
    </lineage>
</organism>
<evidence type="ECO:0000256" key="1">
    <source>
        <dbReference type="ARBA" id="ARBA00022450"/>
    </source>
</evidence>